<dbReference type="InterPro" id="IPR036388">
    <property type="entry name" value="WH-like_DNA-bd_sf"/>
</dbReference>
<evidence type="ECO:0000256" key="1">
    <source>
        <dbReference type="ARBA" id="ARBA00023015"/>
    </source>
</evidence>
<dbReference type="Pfam" id="PF08279">
    <property type="entry name" value="HTH_11"/>
    <property type="match status" value="1"/>
</dbReference>
<dbReference type="InterPro" id="IPR026881">
    <property type="entry name" value="WYL_dom"/>
</dbReference>
<dbReference type="InterPro" id="IPR036390">
    <property type="entry name" value="WH_DNA-bd_sf"/>
</dbReference>
<evidence type="ECO:0000259" key="3">
    <source>
        <dbReference type="PROSITE" id="PS51000"/>
    </source>
</evidence>
<name>A0A921GLB0_9MICO</name>
<dbReference type="GO" id="GO:0003700">
    <property type="term" value="F:DNA-binding transcription factor activity"/>
    <property type="evidence" value="ECO:0007669"/>
    <property type="project" value="InterPro"/>
</dbReference>
<evidence type="ECO:0000256" key="2">
    <source>
        <dbReference type="ARBA" id="ARBA00023163"/>
    </source>
</evidence>
<dbReference type="Gene3D" id="1.10.10.10">
    <property type="entry name" value="Winged helix-like DNA-binding domain superfamily/Winged helix DNA-binding domain"/>
    <property type="match status" value="1"/>
</dbReference>
<evidence type="ECO:0000313" key="5">
    <source>
        <dbReference type="Proteomes" id="UP000775129"/>
    </source>
</evidence>
<dbReference type="InterPro" id="IPR057727">
    <property type="entry name" value="WCX_dom"/>
</dbReference>
<comment type="caution">
    <text evidence="4">The sequence shown here is derived from an EMBL/GenBank/DDBJ whole genome shotgun (WGS) entry which is preliminary data.</text>
</comment>
<proteinExistence type="predicted"/>
<dbReference type="EMBL" id="DYWO01000108">
    <property type="protein sequence ID" value="HJF48857.1"/>
    <property type="molecule type" value="Genomic_DNA"/>
</dbReference>
<organism evidence="4 5">
    <name type="scientific">Brachybacterium paraconglomeratum</name>
    <dbReference type="NCBI Taxonomy" id="173362"/>
    <lineage>
        <taxon>Bacteria</taxon>
        <taxon>Bacillati</taxon>
        <taxon>Actinomycetota</taxon>
        <taxon>Actinomycetes</taxon>
        <taxon>Micrococcales</taxon>
        <taxon>Dermabacteraceae</taxon>
        <taxon>Brachybacterium</taxon>
    </lineage>
</organism>
<dbReference type="InterPro" id="IPR051534">
    <property type="entry name" value="CBASS_pafABC_assoc_protein"/>
</dbReference>
<gene>
    <name evidence="4" type="ORF">K8W24_03515</name>
</gene>
<reference evidence="4" key="1">
    <citation type="journal article" date="2021" name="PeerJ">
        <title>Extensive microbial diversity within the chicken gut microbiome revealed by metagenomics and culture.</title>
        <authorList>
            <person name="Gilroy R."/>
            <person name="Ravi A."/>
            <person name="Getino M."/>
            <person name="Pursley I."/>
            <person name="Horton D.L."/>
            <person name="Alikhan N.F."/>
            <person name="Baker D."/>
            <person name="Gharbi K."/>
            <person name="Hall N."/>
            <person name="Watson M."/>
            <person name="Adriaenssens E.M."/>
            <person name="Foster-Nyarko E."/>
            <person name="Jarju S."/>
            <person name="Secka A."/>
            <person name="Antonio M."/>
            <person name="Oren A."/>
            <person name="Chaudhuri R.R."/>
            <person name="La Ragione R."/>
            <person name="Hildebrand F."/>
            <person name="Pallen M.J."/>
        </authorList>
    </citation>
    <scope>NUCLEOTIDE SEQUENCE</scope>
    <source>
        <strain evidence="4">1647</strain>
    </source>
</reference>
<dbReference type="PROSITE" id="PS51000">
    <property type="entry name" value="HTH_DEOR_2"/>
    <property type="match status" value="1"/>
</dbReference>
<dbReference type="PIRSF" id="PIRSF016838">
    <property type="entry name" value="PafC"/>
    <property type="match status" value="1"/>
</dbReference>
<dbReference type="Pfam" id="PF13280">
    <property type="entry name" value="WYL"/>
    <property type="match status" value="1"/>
</dbReference>
<dbReference type="PROSITE" id="PS52050">
    <property type="entry name" value="WYL"/>
    <property type="match status" value="1"/>
</dbReference>
<dbReference type="InterPro" id="IPR001034">
    <property type="entry name" value="DeoR_HTH"/>
</dbReference>
<accession>A0A921GLB0</accession>
<dbReference type="InterPro" id="IPR028349">
    <property type="entry name" value="PafC-like"/>
</dbReference>
<dbReference type="PANTHER" id="PTHR34580">
    <property type="match status" value="1"/>
</dbReference>
<sequence length="329" mass="36414">MFSASIDDMKASRLLHLLLLLQVRQRLTTVELAERLEVSRRTVLRDVEALSAAGVPVYAERGRTGGIVLLPGARLNVSYLDPPELEALSVAGLDPAQLDLMGLSNVWETAARKIASRRFAAPESEDRPGLADLVLVDSAAWFAGSAATVDVAELASTLRRRRRLRIRYRRSSETMPSTRIVDPYGLVAKSSRWYLVADDEGEGRLFSLERLAAYEELEDDATHAPGETLRSRWAALKERTEGQARVRVTARLAEDRLDLARRILGSRILEVSPPEYGSRTVVVGYPDVESVRQLLQFGDHIEVLAPDAARRRTGELAADVAARHSSPKE</sequence>
<reference evidence="4" key="2">
    <citation type="submission" date="2021-09" db="EMBL/GenBank/DDBJ databases">
        <authorList>
            <person name="Gilroy R."/>
        </authorList>
    </citation>
    <scope>NUCLEOTIDE SEQUENCE</scope>
    <source>
        <strain evidence="4">1647</strain>
    </source>
</reference>
<protein>
    <submittedName>
        <fullName evidence="4">WYL domain-containing protein</fullName>
    </submittedName>
</protein>
<dbReference type="Proteomes" id="UP000775129">
    <property type="component" value="Unassembled WGS sequence"/>
</dbReference>
<dbReference type="Pfam" id="PF25583">
    <property type="entry name" value="WCX"/>
    <property type="match status" value="1"/>
</dbReference>
<keyword evidence="1" id="KW-0805">Transcription regulation</keyword>
<keyword evidence="2" id="KW-0804">Transcription</keyword>
<evidence type="ECO:0000313" key="4">
    <source>
        <dbReference type="EMBL" id="HJF48857.1"/>
    </source>
</evidence>
<dbReference type="InterPro" id="IPR013196">
    <property type="entry name" value="HTH_11"/>
</dbReference>
<dbReference type="SUPFAM" id="SSF46785">
    <property type="entry name" value="Winged helix' DNA-binding domain"/>
    <property type="match status" value="1"/>
</dbReference>
<dbReference type="AlphaFoldDB" id="A0A921GLB0"/>
<feature type="domain" description="HTH deoR-type" evidence="3">
    <location>
        <begin position="10"/>
        <end position="65"/>
    </location>
</feature>
<dbReference type="PANTHER" id="PTHR34580:SF1">
    <property type="entry name" value="PROTEIN PAFC"/>
    <property type="match status" value="1"/>
</dbReference>